<keyword evidence="2" id="KW-1185">Reference proteome</keyword>
<dbReference type="GO" id="GO:0034333">
    <property type="term" value="P:adherens junction assembly"/>
    <property type="evidence" value="ECO:0007669"/>
    <property type="project" value="TreeGrafter"/>
</dbReference>
<sequence length="190" mass="20796">MQYIKSCELSLSFFGFEVSSSYQVHRHGYLLALSHSLQGLLSAGYSCDKELLQQAISLPWKLRAESEKLKVSGGELTRLALSAFIRSLSSVPVKLGIDEIEKWQERLLAFACDDTAAVRSVAASAASIFFPAYFNENLANIEATVKGLTLKITNARKENERIGACSLVACLPSQFVGEESLAALCDVIRK</sequence>
<dbReference type="GO" id="GO:0048487">
    <property type="term" value="F:beta-tubulin binding"/>
    <property type="evidence" value="ECO:0007669"/>
    <property type="project" value="InterPro"/>
</dbReference>
<dbReference type="OrthoDB" id="10253476at2759"/>
<name>A0A3P7JWG1_STRVU</name>
<dbReference type="AlphaFoldDB" id="A0A3P7JWG1"/>
<reference evidence="1 2" key="1">
    <citation type="submission" date="2018-11" db="EMBL/GenBank/DDBJ databases">
        <authorList>
            <consortium name="Pathogen Informatics"/>
        </authorList>
    </citation>
    <scope>NUCLEOTIDE SEQUENCE [LARGE SCALE GENOMIC DNA]</scope>
</reference>
<gene>
    <name evidence="1" type="ORF">SVUK_LOCUS18232</name>
</gene>
<evidence type="ECO:0000313" key="1">
    <source>
        <dbReference type="EMBL" id="VDM83234.1"/>
    </source>
</evidence>
<dbReference type="PANTHER" id="PTHR12658:SF0">
    <property type="entry name" value="TUBULIN-SPECIFIC CHAPERONE D"/>
    <property type="match status" value="1"/>
</dbReference>
<dbReference type="GO" id="GO:0070830">
    <property type="term" value="P:bicellular tight junction assembly"/>
    <property type="evidence" value="ECO:0007669"/>
    <property type="project" value="TreeGrafter"/>
</dbReference>
<proteinExistence type="predicted"/>
<evidence type="ECO:0000313" key="2">
    <source>
        <dbReference type="Proteomes" id="UP000270094"/>
    </source>
</evidence>
<dbReference type="GO" id="GO:0007021">
    <property type="term" value="P:tubulin complex assembly"/>
    <property type="evidence" value="ECO:0007669"/>
    <property type="project" value="InterPro"/>
</dbReference>
<dbReference type="PANTHER" id="PTHR12658">
    <property type="entry name" value="BETA-TUBULIN COFACTOR D"/>
    <property type="match status" value="1"/>
</dbReference>
<dbReference type="GO" id="GO:0016328">
    <property type="term" value="C:lateral plasma membrane"/>
    <property type="evidence" value="ECO:0007669"/>
    <property type="project" value="TreeGrafter"/>
</dbReference>
<organism evidence="1 2">
    <name type="scientific">Strongylus vulgaris</name>
    <name type="common">Blood worm</name>
    <dbReference type="NCBI Taxonomy" id="40348"/>
    <lineage>
        <taxon>Eukaryota</taxon>
        <taxon>Metazoa</taxon>
        <taxon>Ecdysozoa</taxon>
        <taxon>Nematoda</taxon>
        <taxon>Chromadorea</taxon>
        <taxon>Rhabditida</taxon>
        <taxon>Rhabditina</taxon>
        <taxon>Rhabditomorpha</taxon>
        <taxon>Strongyloidea</taxon>
        <taxon>Strongylidae</taxon>
        <taxon>Strongylus</taxon>
    </lineage>
</organism>
<dbReference type="Proteomes" id="UP000270094">
    <property type="component" value="Unassembled WGS sequence"/>
</dbReference>
<accession>A0A3P7JWG1</accession>
<dbReference type="GO" id="GO:0007023">
    <property type="term" value="P:post-chaperonin tubulin folding pathway"/>
    <property type="evidence" value="ECO:0007669"/>
    <property type="project" value="InterPro"/>
</dbReference>
<protein>
    <submittedName>
        <fullName evidence="1">Uncharacterized protein</fullName>
    </submittedName>
</protein>
<dbReference type="EMBL" id="UYYB01121870">
    <property type="protein sequence ID" value="VDM83234.1"/>
    <property type="molecule type" value="Genomic_DNA"/>
</dbReference>
<dbReference type="GO" id="GO:0005096">
    <property type="term" value="F:GTPase activator activity"/>
    <property type="evidence" value="ECO:0007669"/>
    <property type="project" value="InterPro"/>
</dbReference>
<dbReference type="GO" id="GO:0000226">
    <property type="term" value="P:microtubule cytoskeleton organization"/>
    <property type="evidence" value="ECO:0007669"/>
    <property type="project" value="TreeGrafter"/>
</dbReference>
<dbReference type="InterPro" id="IPR033162">
    <property type="entry name" value="TBCD"/>
</dbReference>